<dbReference type="PROSITE" id="PS50893">
    <property type="entry name" value="ABC_TRANSPORTER_2"/>
    <property type="match status" value="1"/>
</dbReference>
<evidence type="ECO:0000313" key="9">
    <source>
        <dbReference type="Proteomes" id="UP001156905"/>
    </source>
</evidence>
<dbReference type="Pfam" id="PF00005">
    <property type="entry name" value="ABC_tran"/>
    <property type="match status" value="1"/>
</dbReference>
<evidence type="ECO:0000256" key="4">
    <source>
        <dbReference type="ARBA" id="ARBA00022840"/>
    </source>
</evidence>
<keyword evidence="9" id="KW-1185">Reference proteome</keyword>
<dbReference type="EMBL" id="BSOW01000026">
    <property type="protein sequence ID" value="GLR89498.1"/>
    <property type="molecule type" value="Genomic_DNA"/>
</dbReference>
<reference evidence="9" key="1">
    <citation type="journal article" date="2019" name="Int. J. Syst. Evol. Microbiol.">
        <title>The Global Catalogue of Microorganisms (GCM) 10K type strain sequencing project: providing services to taxonomists for standard genome sequencing and annotation.</title>
        <authorList>
            <consortium name="The Broad Institute Genomics Platform"/>
            <consortium name="The Broad Institute Genome Sequencing Center for Infectious Disease"/>
            <person name="Wu L."/>
            <person name="Ma J."/>
        </authorList>
    </citation>
    <scope>NUCLEOTIDE SEQUENCE [LARGE SCALE GENOMIC DNA]</scope>
    <source>
        <strain evidence="9">NBRC 102520</strain>
    </source>
</reference>
<sequence>MNVLAVENVVAGYSVGDQILKGVDFVVKPREIVCIVGPNGAGKSTLLKTIAGLLRPSQGRILLADKSIGGMKPPDISKFGIAFVPQEHNVFGNMTVYENLEMGGYVARDHIRARAEAAMDHFPVLRQKRRQLARTLSGGQRQLLAVAMALMVDPELILLDEPTAGLSPVAATELFGEIIRLRDVGKAIGLVEQNARDAMAISDRTYVLVDGRNNVEGPSHQLLADKEISRKFLGG</sequence>
<organism evidence="8 9">
    <name type="scientific">Bradyrhizobium iriomotense</name>
    <dbReference type="NCBI Taxonomy" id="441950"/>
    <lineage>
        <taxon>Bacteria</taxon>
        <taxon>Pseudomonadati</taxon>
        <taxon>Pseudomonadota</taxon>
        <taxon>Alphaproteobacteria</taxon>
        <taxon>Hyphomicrobiales</taxon>
        <taxon>Nitrobacteraceae</taxon>
        <taxon>Bradyrhizobium</taxon>
    </lineage>
</organism>
<gene>
    <name evidence="8" type="ORF">GCM10007857_62110</name>
</gene>
<evidence type="ECO:0000256" key="2">
    <source>
        <dbReference type="ARBA" id="ARBA00022448"/>
    </source>
</evidence>
<dbReference type="PROSITE" id="PS00211">
    <property type="entry name" value="ABC_TRANSPORTER_1"/>
    <property type="match status" value="1"/>
</dbReference>
<keyword evidence="2" id="KW-0813">Transport</keyword>
<evidence type="ECO:0000256" key="6">
    <source>
        <dbReference type="ARBA" id="ARBA00024722"/>
    </source>
</evidence>
<comment type="function">
    <text evidence="6">Involved in beta-(1--&gt;2)glucan export. Transmembrane domains (TMD) form a pore in the inner membrane and the ATP-binding domain (NBD) is responsible for energy generation.</text>
</comment>
<dbReference type="Proteomes" id="UP001156905">
    <property type="component" value="Unassembled WGS sequence"/>
</dbReference>
<dbReference type="InterPro" id="IPR027417">
    <property type="entry name" value="P-loop_NTPase"/>
</dbReference>
<protein>
    <submittedName>
        <fullName evidence="8">ABC transporter ATP-binding protein</fullName>
    </submittedName>
</protein>
<dbReference type="PANTHER" id="PTHR43820">
    <property type="entry name" value="HIGH-AFFINITY BRANCHED-CHAIN AMINO ACID TRANSPORT ATP-BINDING PROTEIN LIVF"/>
    <property type="match status" value="1"/>
</dbReference>
<evidence type="ECO:0000256" key="1">
    <source>
        <dbReference type="ARBA" id="ARBA00005417"/>
    </source>
</evidence>
<dbReference type="Gene3D" id="3.40.50.300">
    <property type="entry name" value="P-loop containing nucleotide triphosphate hydrolases"/>
    <property type="match status" value="1"/>
</dbReference>
<evidence type="ECO:0000256" key="3">
    <source>
        <dbReference type="ARBA" id="ARBA00022741"/>
    </source>
</evidence>
<comment type="similarity">
    <text evidence="1">Belongs to the ABC transporter superfamily.</text>
</comment>
<dbReference type="InterPro" id="IPR003439">
    <property type="entry name" value="ABC_transporter-like_ATP-bd"/>
</dbReference>
<dbReference type="SUPFAM" id="SSF52540">
    <property type="entry name" value="P-loop containing nucleoside triphosphate hydrolases"/>
    <property type="match status" value="1"/>
</dbReference>
<dbReference type="InterPro" id="IPR052156">
    <property type="entry name" value="BCAA_Transport_ATP-bd_LivF"/>
</dbReference>
<dbReference type="SMART" id="SM00382">
    <property type="entry name" value="AAA"/>
    <property type="match status" value="1"/>
</dbReference>
<evidence type="ECO:0000259" key="7">
    <source>
        <dbReference type="PROSITE" id="PS50893"/>
    </source>
</evidence>
<keyword evidence="3" id="KW-0547">Nucleotide-binding</keyword>
<feature type="domain" description="ABC transporter" evidence="7">
    <location>
        <begin position="4"/>
        <end position="235"/>
    </location>
</feature>
<evidence type="ECO:0000313" key="8">
    <source>
        <dbReference type="EMBL" id="GLR89498.1"/>
    </source>
</evidence>
<dbReference type="InterPro" id="IPR003593">
    <property type="entry name" value="AAA+_ATPase"/>
</dbReference>
<name>A0ABQ6BBE4_9BRAD</name>
<comment type="caution">
    <text evidence="8">The sequence shown here is derived from an EMBL/GenBank/DDBJ whole genome shotgun (WGS) entry which is preliminary data.</text>
</comment>
<dbReference type="InterPro" id="IPR017871">
    <property type="entry name" value="ABC_transporter-like_CS"/>
</dbReference>
<keyword evidence="5" id="KW-0029">Amino-acid transport</keyword>
<evidence type="ECO:0000256" key="5">
    <source>
        <dbReference type="ARBA" id="ARBA00022970"/>
    </source>
</evidence>
<dbReference type="GO" id="GO:0005524">
    <property type="term" value="F:ATP binding"/>
    <property type="evidence" value="ECO:0007669"/>
    <property type="project" value="UniProtKB-KW"/>
</dbReference>
<dbReference type="PANTHER" id="PTHR43820:SF4">
    <property type="entry name" value="HIGH-AFFINITY BRANCHED-CHAIN AMINO ACID TRANSPORT ATP-BINDING PROTEIN LIVF"/>
    <property type="match status" value="1"/>
</dbReference>
<keyword evidence="4 8" id="KW-0067">ATP-binding</keyword>
<dbReference type="CDD" id="cd03224">
    <property type="entry name" value="ABC_TM1139_LivF_branched"/>
    <property type="match status" value="1"/>
</dbReference>
<proteinExistence type="inferred from homology"/>
<accession>A0ABQ6BBE4</accession>
<dbReference type="RefSeq" id="WP_284271709.1">
    <property type="nucleotide sequence ID" value="NZ_BSOW01000026.1"/>
</dbReference>